<reference evidence="3" key="1">
    <citation type="journal article" date="2018" name="Front. Microbiol.">
        <title>Genome-Based Analysis Reveals the Taxonomy and Diversity of the Family Idiomarinaceae.</title>
        <authorList>
            <person name="Liu Y."/>
            <person name="Lai Q."/>
            <person name="Shao Z."/>
        </authorList>
    </citation>
    <scope>NUCLEOTIDE SEQUENCE [LARGE SCALE GENOMIC DNA]</scope>
    <source>
        <strain evidence="3">AIS</strain>
    </source>
</reference>
<dbReference type="Proteomes" id="UP000286934">
    <property type="component" value="Unassembled WGS sequence"/>
</dbReference>
<dbReference type="Pfam" id="PF07386">
    <property type="entry name" value="DUF1499"/>
    <property type="match status" value="1"/>
</dbReference>
<protein>
    <submittedName>
        <fullName evidence="2">DUF1499 domain-containing protein</fullName>
    </submittedName>
</protein>
<sequence>MKKLLCWVAGLSGFLALFMLFISGPLYRFEILGLGNAFLLMRWAAYVGVAAIVLVLLALIILRPSSNKHRVVLGLSLILGFVSFYMPYNQLQTARSVPAIHDITTDTVNPPEFVDVAPLRADAPNPVEYSGPDVARQQLDAYPDLQTMRFTEEPANVFAAALAVVENSGWDLVAAEANDGRIEATVTTTWFGFKDDVVIRIQSDGGETLLDMRSKSRLGGSDVGANAARIRDFRDELAQRLR</sequence>
<organism evidence="2 3">
    <name type="scientific">Aliidiomarina shirensis</name>
    <dbReference type="NCBI Taxonomy" id="1048642"/>
    <lineage>
        <taxon>Bacteria</taxon>
        <taxon>Pseudomonadati</taxon>
        <taxon>Pseudomonadota</taxon>
        <taxon>Gammaproteobacteria</taxon>
        <taxon>Alteromonadales</taxon>
        <taxon>Idiomarinaceae</taxon>
        <taxon>Aliidiomarina</taxon>
    </lineage>
</organism>
<gene>
    <name evidence="2" type="ORF">CWE13_10735</name>
</gene>
<evidence type="ECO:0000313" key="2">
    <source>
        <dbReference type="EMBL" id="RUO36009.1"/>
    </source>
</evidence>
<accession>A0A432WQK4</accession>
<evidence type="ECO:0000256" key="1">
    <source>
        <dbReference type="SAM" id="Phobius"/>
    </source>
</evidence>
<feature type="transmembrane region" description="Helical" evidence="1">
    <location>
        <begin position="44"/>
        <end position="62"/>
    </location>
</feature>
<name>A0A432WQK4_9GAMM</name>
<dbReference type="AlphaFoldDB" id="A0A432WQK4"/>
<keyword evidence="1" id="KW-0472">Membrane</keyword>
<dbReference type="InterPro" id="IPR010865">
    <property type="entry name" value="DUF1499"/>
</dbReference>
<feature type="transmembrane region" description="Helical" evidence="1">
    <location>
        <begin position="71"/>
        <end position="88"/>
    </location>
</feature>
<evidence type="ECO:0000313" key="3">
    <source>
        <dbReference type="Proteomes" id="UP000286934"/>
    </source>
</evidence>
<dbReference type="EMBL" id="PIPP01000005">
    <property type="protein sequence ID" value="RUO36009.1"/>
    <property type="molecule type" value="Genomic_DNA"/>
</dbReference>
<keyword evidence="1" id="KW-0812">Transmembrane</keyword>
<keyword evidence="1" id="KW-1133">Transmembrane helix</keyword>
<dbReference type="OrthoDB" id="1523552at2"/>
<comment type="caution">
    <text evidence="2">The sequence shown here is derived from an EMBL/GenBank/DDBJ whole genome shotgun (WGS) entry which is preliminary data.</text>
</comment>
<proteinExistence type="predicted"/>
<dbReference type="RefSeq" id="WP_126808480.1">
    <property type="nucleotide sequence ID" value="NZ_PIPP01000005.1"/>
</dbReference>
<keyword evidence="3" id="KW-1185">Reference proteome</keyword>